<evidence type="ECO:0000313" key="1">
    <source>
        <dbReference type="EMBL" id="CAF1174530.1"/>
    </source>
</evidence>
<keyword evidence="4" id="KW-1185">Reference proteome</keyword>
<dbReference type="EMBL" id="CAJNOH010001089">
    <property type="protein sequence ID" value="CAF1174530.1"/>
    <property type="molecule type" value="Genomic_DNA"/>
</dbReference>
<accession>A0A814UHJ0</accession>
<organism evidence="1 3">
    <name type="scientific">Rotaria sordida</name>
    <dbReference type="NCBI Taxonomy" id="392033"/>
    <lineage>
        <taxon>Eukaryota</taxon>
        <taxon>Metazoa</taxon>
        <taxon>Spiralia</taxon>
        <taxon>Gnathifera</taxon>
        <taxon>Rotifera</taxon>
        <taxon>Eurotatoria</taxon>
        <taxon>Bdelloidea</taxon>
        <taxon>Philodinida</taxon>
        <taxon>Philodinidae</taxon>
        <taxon>Rotaria</taxon>
    </lineage>
</organism>
<sequence>MKRAQNDKIENFNNCNKKPKLENQITIVSDNKSCLENLTDEILFEIFNYLDTYYIYKGFYHLNKRFKNIFINSNISEIINILPMSKLNFENYYINIILPNRNRINLLRLTNPFTLDAIFSPPSIILEFIRLEILILDNIQSKNLSKFFYCLRSLTKFHSLTLSLADNIEFLNDIFSNVLSLSKLKYCKIIYQTKNDETPFSPFLTIYDRSPIEYLIIDGCFPFDSLNNLLCCLPRLRHLSMNSFRKSSFRDLDEDLPLIELKYLKYVSLKFNYFICYNDFENLAKKFFYHVQTLRLTTTGDEEYLNAKRWKKLILSSMPYLNIFDINHDGSIRNNNFTYHDIINRFNSSFWLENEWFFTHRHEWPERLDCGIFYSTNQYRRQEYKFHWEFENQICPNIQETRLNSVKHLLICGKQVANNSVNYFPNVTQLTIEHYFKTSSDNSISKILNRLIPLKQLTKLIIKSYDFPFIVIVKLLHCTPKLTTLKFDSFVLDEINMKLFEQSKLFEYVSNINTIKNLEIRNDCLFKQIQLIVNLLPKLEYFKSGMNRKETGNIIRFLITKPNNKIQNLFFICISETPKICLREINLLIKLENLLNDYFIKYVNRDLYLWW</sequence>
<dbReference type="AlphaFoldDB" id="A0A814UHJ0"/>
<evidence type="ECO:0000313" key="4">
    <source>
        <dbReference type="Proteomes" id="UP000663870"/>
    </source>
</evidence>
<evidence type="ECO:0000313" key="3">
    <source>
        <dbReference type="Proteomes" id="UP000663854"/>
    </source>
</evidence>
<gene>
    <name evidence="2" type="ORF">JXQ802_LOCUS40373</name>
    <name evidence="1" type="ORF">PYM288_LOCUS23457</name>
</gene>
<dbReference type="EMBL" id="CAJNOL010002434">
    <property type="protein sequence ID" value="CAF1500106.1"/>
    <property type="molecule type" value="Genomic_DNA"/>
</dbReference>
<name>A0A814UHJ0_9BILA</name>
<reference evidence="1" key="1">
    <citation type="submission" date="2021-02" db="EMBL/GenBank/DDBJ databases">
        <authorList>
            <person name="Nowell W R."/>
        </authorList>
    </citation>
    <scope>NUCLEOTIDE SEQUENCE</scope>
</reference>
<comment type="caution">
    <text evidence="1">The sequence shown here is derived from an EMBL/GenBank/DDBJ whole genome shotgun (WGS) entry which is preliminary data.</text>
</comment>
<dbReference type="Proteomes" id="UP000663854">
    <property type="component" value="Unassembled WGS sequence"/>
</dbReference>
<evidence type="ECO:0008006" key="5">
    <source>
        <dbReference type="Google" id="ProtNLM"/>
    </source>
</evidence>
<protein>
    <recommendedName>
        <fullName evidence="5">F-box domain-containing protein</fullName>
    </recommendedName>
</protein>
<dbReference type="Proteomes" id="UP000663870">
    <property type="component" value="Unassembled WGS sequence"/>
</dbReference>
<proteinExistence type="predicted"/>
<evidence type="ECO:0000313" key="2">
    <source>
        <dbReference type="EMBL" id="CAF1500106.1"/>
    </source>
</evidence>